<proteinExistence type="inferred from homology"/>
<organism evidence="3 4">
    <name type="scientific">Sclerotinia sclerotiorum (strain ATCC 18683 / 1980 / Ss-1)</name>
    <name type="common">White mold</name>
    <name type="synonym">Whetzelinia sclerotiorum</name>
    <dbReference type="NCBI Taxonomy" id="665079"/>
    <lineage>
        <taxon>Eukaryota</taxon>
        <taxon>Fungi</taxon>
        <taxon>Dikarya</taxon>
        <taxon>Ascomycota</taxon>
        <taxon>Pezizomycotina</taxon>
        <taxon>Leotiomycetes</taxon>
        <taxon>Helotiales</taxon>
        <taxon>Sclerotiniaceae</taxon>
        <taxon>Sclerotinia</taxon>
    </lineage>
</organism>
<keyword evidence="2" id="KW-0732">Signal</keyword>
<dbReference type="Gene3D" id="1.10.260.130">
    <property type="match status" value="1"/>
</dbReference>
<evidence type="ECO:0008006" key="5">
    <source>
        <dbReference type="Google" id="ProtNLM"/>
    </source>
</evidence>
<dbReference type="InterPro" id="IPR029058">
    <property type="entry name" value="AB_hydrolase_fold"/>
</dbReference>
<gene>
    <name evidence="3" type="ORF">sscle_10g078920</name>
</gene>
<evidence type="ECO:0000256" key="1">
    <source>
        <dbReference type="ARBA" id="ARBA00022801"/>
    </source>
</evidence>
<dbReference type="EMBL" id="CP017823">
    <property type="protein sequence ID" value="APA13122.1"/>
    <property type="molecule type" value="Genomic_DNA"/>
</dbReference>
<comment type="similarity">
    <text evidence="2">Belongs to the AB hydrolase superfamily. Lipase family.</text>
</comment>
<keyword evidence="1" id="KW-0378">Hydrolase</keyword>
<reference evidence="4" key="1">
    <citation type="journal article" date="2017" name="Genome Biol. Evol.">
        <title>The complete genome sequence of the phytopathogenic fungus Sclerotinia sclerotiorum reveals insights into the genome architecture of broad host range pathogens.</title>
        <authorList>
            <person name="Derbyshire M."/>
            <person name="Denton-Giles M."/>
            <person name="Hegedus D."/>
            <person name="Seifbarghy S."/>
            <person name="Rollins J."/>
            <person name="van Kan J."/>
            <person name="Seidl M.F."/>
            <person name="Faino L."/>
            <person name="Mbengue M."/>
            <person name="Navaud O."/>
            <person name="Raffaele S."/>
            <person name="Hammond-Kosack K."/>
            <person name="Heard S."/>
            <person name="Oliver R."/>
        </authorList>
    </citation>
    <scope>NUCLEOTIDE SEQUENCE [LARGE SCALE GENOMIC DNA]</scope>
    <source>
        <strain evidence="4">ATCC 18683 / 1980 / Ss-1</strain>
    </source>
</reference>
<dbReference type="KEGG" id="ssl:SS1G_08644"/>
<dbReference type="PANTHER" id="PTHR34853:SF5">
    <property type="entry name" value="LIP-DOMAIN-CONTAINING PROTEIN-RELATED"/>
    <property type="match status" value="1"/>
</dbReference>
<accession>A0A1D9QEC6</accession>
<dbReference type="RefSeq" id="XP_001590903.1">
    <property type="nucleotide sequence ID" value="XM_001590853.1"/>
</dbReference>
<dbReference type="SUPFAM" id="SSF53474">
    <property type="entry name" value="alpha/beta-Hydrolases"/>
    <property type="match status" value="1"/>
</dbReference>
<evidence type="ECO:0000313" key="4">
    <source>
        <dbReference type="Proteomes" id="UP000177798"/>
    </source>
</evidence>
<dbReference type="InterPro" id="IPR005152">
    <property type="entry name" value="Lipase_secreted"/>
</dbReference>
<feature type="chain" id="PRO_5013436428" description="Secretory lipase" evidence="2">
    <location>
        <begin position="20"/>
        <end position="459"/>
    </location>
</feature>
<dbReference type="GO" id="GO:0016042">
    <property type="term" value="P:lipid catabolic process"/>
    <property type="evidence" value="ECO:0007669"/>
    <property type="project" value="UniProtKB-UniRule"/>
</dbReference>
<protein>
    <recommendedName>
        <fullName evidence="5">Secretory lipase</fullName>
    </recommendedName>
</protein>
<dbReference type="AlphaFoldDB" id="A0A1D9QEC6"/>
<dbReference type="PIRSF" id="PIRSF029171">
    <property type="entry name" value="Esterase_LipA"/>
    <property type="match status" value="1"/>
</dbReference>
<dbReference type="VEuPathDB" id="FungiDB:sscle_10g078920"/>
<feature type="signal peptide" evidence="2">
    <location>
        <begin position="1"/>
        <end position="19"/>
    </location>
</feature>
<dbReference type="Pfam" id="PF03583">
    <property type="entry name" value="LIP"/>
    <property type="match status" value="1"/>
</dbReference>
<dbReference type="OMA" id="SAWAAEM"/>
<dbReference type="PANTHER" id="PTHR34853">
    <property type="match status" value="1"/>
</dbReference>
<dbReference type="Gene3D" id="3.40.50.1820">
    <property type="entry name" value="alpha/beta hydrolase"/>
    <property type="match status" value="1"/>
</dbReference>
<evidence type="ECO:0000256" key="2">
    <source>
        <dbReference type="PIRNR" id="PIRNR029171"/>
    </source>
</evidence>
<dbReference type="GO" id="GO:0004806">
    <property type="term" value="F:triacylglycerol lipase activity"/>
    <property type="evidence" value="ECO:0007669"/>
    <property type="project" value="UniProtKB-UniRule"/>
</dbReference>
<dbReference type="Proteomes" id="UP000177798">
    <property type="component" value="Chromosome 10"/>
</dbReference>
<name>A0A1D9QEC6_SCLS1</name>
<evidence type="ECO:0000313" key="3">
    <source>
        <dbReference type="EMBL" id="APA13122.1"/>
    </source>
</evidence>
<sequence>MRYLTAAGYFFLWIATTLSFPVNDQLVQRTHPLPPTDDPFYVPPTGLEDFQPGTILRSRSIGALAFVGPVPFRAKATYQLLYKTTDSLGNASAAVTTIVVPYNANVSRVLSYQFATDAAWANCAPSYAIQLGSNPDSGGIGSIETLHVIAALDQGWIVNLPDYEGLKAAFVSGLQAGRATLDSVRAALSSGDLTSISPEAEYQMWGYSGGSLASEWAAELQPSYAPELSFKGTAIGGLVPNITSVLLSTNKSFFTGLIPAGIIGLTNAYPKLKEFVHEHVLPSKASDFYRASSQCFFNNTSTYKDQDISSYLDSDIVSFLSDYPREVLDITGQMGIHGTPEMPIFLYKAIKDQVSVIEDTDAVFNKLCSQGANIEYVRDMLGEHNTEAITTAGDAFLFLIDRFNGVAAKSGCTSSDVLTTLINPRAIAAMGTMVADALLALLQAPVGPWGIFGPWAALA</sequence>
<dbReference type="OrthoDB" id="2373480at2759"/>